<sequence length="168" mass="19291">MYSVTVLSALLCISSGATFYGNSLNSDFSGDQALFYVNEYPTSEEPQKRLVREPPLIKRGIDPFSIPTLIKEPPLKRGDKRDSYVYPSTNSQLSDRIPLREPPLKRSQPLDDKVFVLVPEERHEPNGLADVYRRMLLLDQSTNHVADSKAVPHPKLRSQRFLSRIWWH</sequence>
<reference evidence="5" key="1">
    <citation type="submission" date="2017-02" db="UniProtKB">
        <authorList>
            <consortium name="WormBaseParasite"/>
        </authorList>
    </citation>
    <scope>IDENTIFICATION</scope>
</reference>
<dbReference type="EMBL" id="UZAF01018919">
    <property type="protein sequence ID" value="VDO56077.1"/>
    <property type="molecule type" value="Genomic_DNA"/>
</dbReference>
<feature type="chain" id="PRO_5043124043" evidence="2">
    <location>
        <begin position="17"/>
        <end position="168"/>
    </location>
</feature>
<dbReference type="OMA" id="ERHEPNG"/>
<feature type="signal peptide" evidence="2">
    <location>
        <begin position="1"/>
        <end position="16"/>
    </location>
</feature>
<dbReference type="OrthoDB" id="5853322at2759"/>
<organism evidence="5">
    <name type="scientific">Haemonchus placei</name>
    <name type="common">Barber's pole worm</name>
    <dbReference type="NCBI Taxonomy" id="6290"/>
    <lineage>
        <taxon>Eukaryota</taxon>
        <taxon>Metazoa</taxon>
        <taxon>Ecdysozoa</taxon>
        <taxon>Nematoda</taxon>
        <taxon>Chromadorea</taxon>
        <taxon>Rhabditida</taxon>
        <taxon>Rhabditina</taxon>
        <taxon>Rhabditomorpha</taxon>
        <taxon>Strongyloidea</taxon>
        <taxon>Trichostrongylidae</taxon>
        <taxon>Haemonchus</taxon>
    </lineage>
</organism>
<accession>A0A0N4WUH7</accession>
<feature type="compositionally biased region" description="Basic and acidic residues" evidence="1">
    <location>
        <begin position="73"/>
        <end position="83"/>
    </location>
</feature>
<evidence type="ECO:0000313" key="3">
    <source>
        <dbReference type="EMBL" id="VDO56077.1"/>
    </source>
</evidence>
<protein>
    <submittedName>
        <fullName evidence="3 5">Uncharacterized protein</fullName>
    </submittedName>
</protein>
<evidence type="ECO:0000256" key="2">
    <source>
        <dbReference type="SAM" id="SignalP"/>
    </source>
</evidence>
<evidence type="ECO:0000256" key="1">
    <source>
        <dbReference type="SAM" id="MobiDB-lite"/>
    </source>
</evidence>
<dbReference type="WBParaSite" id="HPLM_0001530401-mRNA-1">
    <property type="protein sequence ID" value="HPLM_0001530401-mRNA-1"/>
    <property type="gene ID" value="HPLM_0001530401"/>
</dbReference>
<dbReference type="AlphaFoldDB" id="A0A0N4WUH7"/>
<feature type="region of interest" description="Disordered" evidence="1">
    <location>
        <begin position="72"/>
        <end position="103"/>
    </location>
</feature>
<proteinExistence type="predicted"/>
<evidence type="ECO:0000313" key="5">
    <source>
        <dbReference type="WBParaSite" id="HPLM_0001530401-mRNA-1"/>
    </source>
</evidence>
<name>A0A0N4WUH7_HAEPC</name>
<gene>
    <name evidence="3" type="ORF">HPLM_LOCUS15296</name>
</gene>
<keyword evidence="2" id="KW-0732">Signal</keyword>
<reference evidence="3 4" key="2">
    <citation type="submission" date="2018-11" db="EMBL/GenBank/DDBJ databases">
        <authorList>
            <consortium name="Pathogen Informatics"/>
        </authorList>
    </citation>
    <scope>NUCLEOTIDE SEQUENCE [LARGE SCALE GENOMIC DNA]</scope>
    <source>
        <strain evidence="3 4">MHpl1</strain>
    </source>
</reference>
<evidence type="ECO:0000313" key="4">
    <source>
        <dbReference type="Proteomes" id="UP000268014"/>
    </source>
</evidence>
<dbReference type="Proteomes" id="UP000268014">
    <property type="component" value="Unassembled WGS sequence"/>
</dbReference>
<keyword evidence="4" id="KW-1185">Reference proteome</keyword>